<dbReference type="EMBL" id="CAMPGE010013186">
    <property type="protein sequence ID" value="CAI2371930.1"/>
    <property type="molecule type" value="Genomic_DNA"/>
</dbReference>
<protein>
    <submittedName>
        <fullName evidence="1">Uncharacterized protein</fullName>
    </submittedName>
</protein>
<reference evidence="1" key="1">
    <citation type="submission" date="2023-07" db="EMBL/GenBank/DDBJ databases">
        <authorList>
            <consortium name="AG Swart"/>
            <person name="Singh M."/>
            <person name="Singh A."/>
            <person name="Seah K."/>
            <person name="Emmerich C."/>
        </authorList>
    </citation>
    <scope>NUCLEOTIDE SEQUENCE</scope>
    <source>
        <strain evidence="1">DP1</strain>
    </source>
</reference>
<keyword evidence="2" id="KW-1185">Reference proteome</keyword>
<evidence type="ECO:0000313" key="1">
    <source>
        <dbReference type="EMBL" id="CAI2371930.1"/>
    </source>
</evidence>
<evidence type="ECO:0000313" key="2">
    <source>
        <dbReference type="Proteomes" id="UP001295684"/>
    </source>
</evidence>
<dbReference type="AlphaFoldDB" id="A0AAD1URH8"/>
<accession>A0AAD1URH8</accession>
<sequence>MSVHSGFTTREQEAQYNKNLYSLIFLVQNTLTQILKSKAKLQVAFNEQDFCKYFKNIYEKIMKEEQYKYIPPKFGSAFRDLAQFYDLDTDVNKEMKYIAKSLSENSNTMERKVNSREKDDNDQNILQRDGLEFELKIKLKNTPQRNNLKSSSTTVGMNKILSKINSKSQSRFLINSEYCSSKEKTSSKRKHKMKRNCFNNRNYTTPGFLKTRNKSIPCSRPYQGYDQQNNSKPYYYTNNDSQSETNSFIDKKKQYLLNKVSNRNKFQRTAAKFMPQRIHSSSNSSLDEIQETPEVKKKYFRMDSKTKDIFFKLKNKGMQMHRDRLLKLYNTMDS</sequence>
<name>A0AAD1URH8_EUPCR</name>
<proteinExistence type="predicted"/>
<organism evidence="1 2">
    <name type="scientific">Euplotes crassus</name>
    <dbReference type="NCBI Taxonomy" id="5936"/>
    <lineage>
        <taxon>Eukaryota</taxon>
        <taxon>Sar</taxon>
        <taxon>Alveolata</taxon>
        <taxon>Ciliophora</taxon>
        <taxon>Intramacronucleata</taxon>
        <taxon>Spirotrichea</taxon>
        <taxon>Hypotrichia</taxon>
        <taxon>Euplotida</taxon>
        <taxon>Euplotidae</taxon>
        <taxon>Moneuplotes</taxon>
    </lineage>
</organism>
<dbReference type="Proteomes" id="UP001295684">
    <property type="component" value="Unassembled WGS sequence"/>
</dbReference>
<comment type="caution">
    <text evidence="1">The sequence shown here is derived from an EMBL/GenBank/DDBJ whole genome shotgun (WGS) entry which is preliminary data.</text>
</comment>
<gene>
    <name evidence="1" type="ORF">ECRASSUSDP1_LOCUS13256</name>
</gene>